<reference evidence="9 10" key="1">
    <citation type="submission" date="2023-07" db="EMBL/GenBank/DDBJ databases">
        <title>Functional and genomic diversity of the sorghum phyllosphere microbiome.</title>
        <authorList>
            <person name="Shade A."/>
        </authorList>
    </citation>
    <scope>NUCLEOTIDE SEQUENCE [LARGE SCALE GENOMIC DNA]</scope>
    <source>
        <strain evidence="9 10">SORGH_AS_0892</strain>
    </source>
</reference>
<evidence type="ECO:0000313" key="9">
    <source>
        <dbReference type="EMBL" id="MDQ1150394.1"/>
    </source>
</evidence>
<proteinExistence type="inferred from homology"/>
<dbReference type="Pfam" id="PF01120">
    <property type="entry name" value="Alpha_L_fucos"/>
    <property type="match status" value="1"/>
</dbReference>
<dbReference type="EC" id="3.2.1.51" evidence="3"/>
<evidence type="ECO:0000256" key="6">
    <source>
        <dbReference type="ARBA" id="ARBA00023295"/>
    </source>
</evidence>
<keyword evidence="4 7" id="KW-0732">Signal</keyword>
<evidence type="ECO:0000256" key="5">
    <source>
        <dbReference type="ARBA" id="ARBA00022801"/>
    </source>
</evidence>
<evidence type="ECO:0000256" key="2">
    <source>
        <dbReference type="ARBA" id="ARBA00007951"/>
    </source>
</evidence>
<name>A0ABU0U614_9SPHI</name>
<dbReference type="Proteomes" id="UP001244640">
    <property type="component" value="Unassembled WGS sequence"/>
</dbReference>
<dbReference type="PANTHER" id="PTHR10030:SF37">
    <property type="entry name" value="ALPHA-L-FUCOSIDASE-RELATED"/>
    <property type="match status" value="1"/>
</dbReference>
<dbReference type="InterPro" id="IPR013780">
    <property type="entry name" value="Glyco_hydro_b"/>
</dbReference>
<evidence type="ECO:0000256" key="4">
    <source>
        <dbReference type="ARBA" id="ARBA00022729"/>
    </source>
</evidence>
<dbReference type="InterPro" id="IPR016286">
    <property type="entry name" value="FUC_metazoa-typ"/>
</dbReference>
<sequence length="478" mass="54022">MRRIVYLCFLLVLTTTALCQQLQHRSHTVTDKLAWWSAARFGLFIHWGLYAQTAGDWNGRPTRGGEHFMLYEKIPLHSYAQIAKDFNPTSFDADSWVKAAKDAGMKYIVITAKHHDGFAMFRSPSSDYNIVQQTPWQRDPMQDLAAACKKYDIKLGFYYSLGRDWADPDVPTNWPTRGGRSNSWDYPDEDAKDLTKYIARKVKPQLRELLTQYGPIGLIWFDTPELFSKRQSEDIRRFINDLQPQCIVNSRIGNNLGDYTVVEQSLVSKTPENWEACITMSANWGYNRHDTIWKSPEILVRNLVEVVSKGGNLLLNVGPKGDGTFPPESIARLRNIGDWMVMNGEAIYGSRAWKVSGEGNLLLGEQEQLLTGQTAGKQVDGKENIKDAVNDATSKEVVPDIRFTAKDNCVYVFIRSPNKRFAMIKSLAAGQAKIDKISLLGSRENIPWTQHAAALQLPIPQANNGNIPVYVYKVALVN</sequence>
<comment type="caution">
    <text evidence="9">The sequence shown here is derived from an EMBL/GenBank/DDBJ whole genome shotgun (WGS) entry which is preliminary data.</text>
</comment>
<evidence type="ECO:0000259" key="8">
    <source>
        <dbReference type="Pfam" id="PF01120"/>
    </source>
</evidence>
<feature type="chain" id="PRO_5046038842" description="alpha-L-fucosidase" evidence="7">
    <location>
        <begin position="20"/>
        <end position="478"/>
    </location>
</feature>
<protein>
    <recommendedName>
        <fullName evidence="3">alpha-L-fucosidase</fullName>
        <ecNumber evidence="3">3.2.1.51</ecNumber>
    </recommendedName>
</protein>
<dbReference type="PRINTS" id="PR00741">
    <property type="entry name" value="GLHYDRLASE29"/>
</dbReference>
<dbReference type="Gene3D" id="2.60.40.1180">
    <property type="entry name" value="Golgi alpha-mannosidase II"/>
    <property type="match status" value="1"/>
</dbReference>
<dbReference type="InterPro" id="IPR057739">
    <property type="entry name" value="Glyco_hydro_29_N"/>
</dbReference>
<dbReference type="InterPro" id="IPR000933">
    <property type="entry name" value="Glyco_hydro_29"/>
</dbReference>
<keyword evidence="5 9" id="KW-0378">Hydrolase</keyword>
<evidence type="ECO:0000313" key="10">
    <source>
        <dbReference type="Proteomes" id="UP001244640"/>
    </source>
</evidence>
<keyword evidence="10" id="KW-1185">Reference proteome</keyword>
<feature type="domain" description="Glycoside hydrolase family 29 N-terminal" evidence="8">
    <location>
        <begin position="31"/>
        <end position="345"/>
    </location>
</feature>
<gene>
    <name evidence="9" type="ORF">QE382_002378</name>
</gene>
<dbReference type="Gene3D" id="3.20.20.80">
    <property type="entry name" value="Glycosidases"/>
    <property type="match status" value="1"/>
</dbReference>
<evidence type="ECO:0000256" key="3">
    <source>
        <dbReference type="ARBA" id="ARBA00012662"/>
    </source>
</evidence>
<feature type="signal peptide" evidence="7">
    <location>
        <begin position="1"/>
        <end position="19"/>
    </location>
</feature>
<organism evidence="9 10">
    <name type="scientific">Sphingobacterium zeae</name>
    <dbReference type="NCBI Taxonomy" id="1776859"/>
    <lineage>
        <taxon>Bacteria</taxon>
        <taxon>Pseudomonadati</taxon>
        <taxon>Bacteroidota</taxon>
        <taxon>Sphingobacteriia</taxon>
        <taxon>Sphingobacteriales</taxon>
        <taxon>Sphingobacteriaceae</taxon>
        <taxon>Sphingobacterium</taxon>
    </lineage>
</organism>
<dbReference type="RefSeq" id="WP_307186051.1">
    <property type="nucleotide sequence ID" value="NZ_JAUTBA010000001.1"/>
</dbReference>
<dbReference type="SUPFAM" id="SSF51445">
    <property type="entry name" value="(Trans)glycosidases"/>
    <property type="match status" value="1"/>
</dbReference>
<dbReference type="PANTHER" id="PTHR10030">
    <property type="entry name" value="ALPHA-L-FUCOSIDASE"/>
    <property type="match status" value="1"/>
</dbReference>
<accession>A0ABU0U614</accession>
<keyword evidence="6 9" id="KW-0326">Glycosidase</keyword>
<dbReference type="SMART" id="SM00812">
    <property type="entry name" value="Alpha_L_fucos"/>
    <property type="match status" value="1"/>
</dbReference>
<dbReference type="EMBL" id="JAUTBA010000001">
    <property type="protein sequence ID" value="MDQ1150394.1"/>
    <property type="molecule type" value="Genomic_DNA"/>
</dbReference>
<comment type="function">
    <text evidence="1">Alpha-L-fucosidase is responsible for hydrolyzing the alpha-1,6-linked fucose joined to the reducing-end N-acetylglucosamine of the carbohydrate moieties of glycoproteins.</text>
</comment>
<dbReference type="GO" id="GO:0004560">
    <property type="term" value="F:alpha-L-fucosidase activity"/>
    <property type="evidence" value="ECO:0007669"/>
    <property type="project" value="UniProtKB-EC"/>
</dbReference>
<evidence type="ECO:0000256" key="7">
    <source>
        <dbReference type="SAM" id="SignalP"/>
    </source>
</evidence>
<evidence type="ECO:0000256" key="1">
    <source>
        <dbReference type="ARBA" id="ARBA00004071"/>
    </source>
</evidence>
<comment type="similarity">
    <text evidence="2">Belongs to the glycosyl hydrolase 29 family.</text>
</comment>
<dbReference type="InterPro" id="IPR017853">
    <property type="entry name" value="GH"/>
</dbReference>